<keyword evidence="3" id="KW-1003">Cell membrane</keyword>
<dbReference type="eggNOG" id="COG2814">
    <property type="taxonomic scope" value="Bacteria"/>
</dbReference>
<dbReference type="GO" id="GO:0005886">
    <property type="term" value="C:plasma membrane"/>
    <property type="evidence" value="ECO:0007669"/>
    <property type="project" value="UniProtKB-SubCell"/>
</dbReference>
<feature type="transmembrane region" description="Helical" evidence="7">
    <location>
        <begin position="356"/>
        <end position="375"/>
    </location>
</feature>
<dbReference type="CDD" id="cd06173">
    <property type="entry name" value="MFS_MefA_like"/>
    <property type="match status" value="1"/>
</dbReference>
<feature type="transmembrane region" description="Helical" evidence="7">
    <location>
        <begin position="232"/>
        <end position="253"/>
    </location>
</feature>
<keyword evidence="4 7" id="KW-0812">Transmembrane</keyword>
<dbReference type="InterPro" id="IPR010290">
    <property type="entry name" value="TM_effector"/>
</dbReference>
<keyword evidence="5 7" id="KW-1133">Transmembrane helix</keyword>
<feature type="domain" description="Major facilitator superfamily (MFS) profile" evidence="8">
    <location>
        <begin position="16"/>
        <end position="410"/>
    </location>
</feature>
<gene>
    <name evidence="9" type="ORF">DESME_06320</name>
</gene>
<feature type="transmembrane region" description="Helical" evidence="7">
    <location>
        <begin position="150"/>
        <end position="176"/>
    </location>
</feature>
<dbReference type="GO" id="GO:0022857">
    <property type="term" value="F:transmembrane transporter activity"/>
    <property type="evidence" value="ECO:0007669"/>
    <property type="project" value="InterPro"/>
</dbReference>
<feature type="transmembrane region" description="Helical" evidence="7">
    <location>
        <begin position="298"/>
        <end position="315"/>
    </location>
</feature>
<evidence type="ECO:0000256" key="6">
    <source>
        <dbReference type="ARBA" id="ARBA00023136"/>
    </source>
</evidence>
<evidence type="ECO:0000256" key="1">
    <source>
        <dbReference type="ARBA" id="ARBA00004651"/>
    </source>
</evidence>
<dbReference type="InterPro" id="IPR020846">
    <property type="entry name" value="MFS_dom"/>
</dbReference>
<organism evidence="9 10">
    <name type="scientific">Desulfitobacterium metallireducens DSM 15288</name>
    <dbReference type="NCBI Taxonomy" id="871968"/>
    <lineage>
        <taxon>Bacteria</taxon>
        <taxon>Bacillati</taxon>
        <taxon>Bacillota</taxon>
        <taxon>Clostridia</taxon>
        <taxon>Eubacteriales</taxon>
        <taxon>Desulfitobacteriaceae</taxon>
        <taxon>Desulfitobacterium</taxon>
    </lineage>
</organism>
<dbReference type="Pfam" id="PF05977">
    <property type="entry name" value="MFS_3"/>
    <property type="match status" value="1"/>
</dbReference>
<evidence type="ECO:0000256" key="7">
    <source>
        <dbReference type="SAM" id="Phobius"/>
    </source>
</evidence>
<feature type="transmembrane region" description="Helical" evidence="7">
    <location>
        <begin position="381"/>
        <end position="404"/>
    </location>
</feature>
<keyword evidence="2" id="KW-0813">Transport</keyword>
<proteinExistence type="predicted"/>
<sequence>MNDLTLKSQFFKAFPALAHAPFRWFWCGQIISVIGTWTQNIGQAWLVLELTNSPFLLGLVSAMQFLPMLLLSLHAGAWIDRISKRHIIILTQTILMILAFALALLVGTGLIRYWMLLILALILGVANTVDVPARQSFVIELAGREDLTNAIALNSAIFNGGRIVGPAIAGIIMGAWGPMWCFIINGISFIGVIGILRFLPSIPQKTKSVSKQGKVWPEIKEGLSYIHKTPTILLCIALLGFMSAIAMNTNVLVPILAKMKLNQQALGYGLLMSAMGFGALVGALTVAVRSGSKPRWGTLYTGATGLAVSSILLGLQSNYGAAVIMLVFMGWSMITFSASVNSMIQLTVADEFRGRVMSVYSLVFGGMTPFGSLYAGTLAHIWGAGVTFIVSGILSLLFLVGIGFQLKRHKGELR</sequence>
<evidence type="ECO:0000259" key="8">
    <source>
        <dbReference type="PROSITE" id="PS50850"/>
    </source>
</evidence>
<keyword evidence="6 7" id="KW-0472">Membrane</keyword>
<feature type="transmembrane region" description="Helical" evidence="7">
    <location>
        <begin position="265"/>
        <end position="286"/>
    </location>
</feature>
<reference evidence="9 10" key="1">
    <citation type="submission" date="2013-12" db="EMBL/GenBank/DDBJ databases">
        <authorList>
            <consortium name="DOE Joint Genome Institute"/>
            <person name="Smidt H."/>
            <person name="Huntemann M."/>
            <person name="Han J."/>
            <person name="Chen A."/>
            <person name="Kyrpides N."/>
            <person name="Mavromatis K."/>
            <person name="Markowitz V."/>
            <person name="Palaniappan K."/>
            <person name="Ivanova N."/>
            <person name="Schaumberg A."/>
            <person name="Pati A."/>
            <person name="Liolios K."/>
            <person name="Nordberg H.P."/>
            <person name="Cantor M.N."/>
            <person name="Hua S.X."/>
            <person name="Woyke T."/>
        </authorList>
    </citation>
    <scope>NUCLEOTIDE SEQUENCE [LARGE SCALE GENOMIC DNA]</scope>
    <source>
        <strain evidence="10">DSM 15288</strain>
    </source>
</reference>
<dbReference type="Proteomes" id="UP000010847">
    <property type="component" value="Chromosome"/>
</dbReference>
<dbReference type="Gene3D" id="1.20.1250.20">
    <property type="entry name" value="MFS general substrate transporter like domains"/>
    <property type="match status" value="1"/>
</dbReference>
<dbReference type="OrthoDB" id="9775268at2"/>
<keyword evidence="10" id="KW-1185">Reference proteome</keyword>
<dbReference type="RefSeq" id="WP_006715612.1">
    <property type="nucleotide sequence ID" value="NZ_CP007032.1"/>
</dbReference>
<feature type="transmembrane region" description="Helical" evidence="7">
    <location>
        <begin position="111"/>
        <end position="129"/>
    </location>
</feature>
<accession>W0E792</accession>
<name>W0E792_9FIRM</name>
<dbReference type="PROSITE" id="PS50850">
    <property type="entry name" value="MFS"/>
    <property type="match status" value="1"/>
</dbReference>
<evidence type="ECO:0000256" key="5">
    <source>
        <dbReference type="ARBA" id="ARBA00022989"/>
    </source>
</evidence>
<evidence type="ECO:0000256" key="2">
    <source>
        <dbReference type="ARBA" id="ARBA00022448"/>
    </source>
</evidence>
<feature type="transmembrane region" description="Helical" evidence="7">
    <location>
        <begin position="321"/>
        <end position="344"/>
    </location>
</feature>
<dbReference type="HOGENOM" id="CLU_034180_11_2_9"/>
<dbReference type="KEGG" id="dmt:DESME_06320"/>
<evidence type="ECO:0000256" key="3">
    <source>
        <dbReference type="ARBA" id="ARBA00022475"/>
    </source>
</evidence>
<evidence type="ECO:0000313" key="10">
    <source>
        <dbReference type="Proteomes" id="UP000010847"/>
    </source>
</evidence>
<dbReference type="STRING" id="871968.DESME_06320"/>
<feature type="transmembrane region" description="Helical" evidence="7">
    <location>
        <begin position="182"/>
        <end position="199"/>
    </location>
</feature>
<dbReference type="InterPro" id="IPR036259">
    <property type="entry name" value="MFS_trans_sf"/>
</dbReference>
<feature type="transmembrane region" description="Helical" evidence="7">
    <location>
        <begin position="87"/>
        <end position="105"/>
    </location>
</feature>
<dbReference type="SUPFAM" id="SSF103473">
    <property type="entry name" value="MFS general substrate transporter"/>
    <property type="match status" value="1"/>
</dbReference>
<comment type="subcellular location">
    <subcellularLocation>
        <location evidence="1">Cell membrane</location>
        <topology evidence="1">Multi-pass membrane protein</topology>
    </subcellularLocation>
</comment>
<dbReference type="EMBL" id="CP007032">
    <property type="protein sequence ID" value="AHF06715.1"/>
    <property type="molecule type" value="Genomic_DNA"/>
</dbReference>
<feature type="transmembrane region" description="Helical" evidence="7">
    <location>
        <begin position="55"/>
        <end position="75"/>
    </location>
</feature>
<dbReference type="PANTHER" id="PTHR23513">
    <property type="entry name" value="INTEGRAL MEMBRANE EFFLUX PROTEIN-RELATED"/>
    <property type="match status" value="1"/>
</dbReference>
<evidence type="ECO:0000256" key="4">
    <source>
        <dbReference type="ARBA" id="ARBA00022692"/>
    </source>
</evidence>
<dbReference type="AlphaFoldDB" id="W0E792"/>
<protein>
    <submittedName>
        <fullName evidence="9">MFS transporter</fullName>
    </submittedName>
</protein>
<dbReference type="PANTHER" id="PTHR23513:SF11">
    <property type="entry name" value="STAPHYLOFERRIN A TRANSPORTER"/>
    <property type="match status" value="1"/>
</dbReference>
<evidence type="ECO:0000313" key="9">
    <source>
        <dbReference type="EMBL" id="AHF06715.1"/>
    </source>
</evidence>